<accession>A0AAD6XZL8</accession>
<keyword evidence="2" id="KW-0472">Membrane</keyword>
<evidence type="ECO:0000313" key="4">
    <source>
        <dbReference type="EMBL" id="KAJ7194000.1"/>
    </source>
</evidence>
<reference evidence="4" key="1">
    <citation type="submission" date="2023-03" db="EMBL/GenBank/DDBJ databases">
        <title>Massive genome expansion in bonnet fungi (Mycena s.s.) driven by repeated elements and novel gene families across ecological guilds.</title>
        <authorList>
            <consortium name="Lawrence Berkeley National Laboratory"/>
            <person name="Harder C.B."/>
            <person name="Miyauchi S."/>
            <person name="Viragh M."/>
            <person name="Kuo A."/>
            <person name="Thoen E."/>
            <person name="Andreopoulos B."/>
            <person name="Lu D."/>
            <person name="Skrede I."/>
            <person name="Drula E."/>
            <person name="Henrissat B."/>
            <person name="Morin E."/>
            <person name="Kohler A."/>
            <person name="Barry K."/>
            <person name="LaButti K."/>
            <person name="Morin E."/>
            <person name="Salamov A."/>
            <person name="Lipzen A."/>
            <person name="Mereny Z."/>
            <person name="Hegedus B."/>
            <person name="Baldrian P."/>
            <person name="Stursova M."/>
            <person name="Weitz H."/>
            <person name="Taylor A."/>
            <person name="Grigoriev I.V."/>
            <person name="Nagy L.G."/>
            <person name="Martin F."/>
            <person name="Kauserud H."/>
        </authorList>
    </citation>
    <scope>NUCLEOTIDE SEQUENCE</scope>
    <source>
        <strain evidence="4">9144</strain>
    </source>
</reference>
<evidence type="ECO:0008006" key="6">
    <source>
        <dbReference type="Google" id="ProtNLM"/>
    </source>
</evidence>
<keyword evidence="3" id="KW-0732">Signal</keyword>
<keyword evidence="2" id="KW-1133">Transmembrane helix</keyword>
<feature type="coiled-coil region" evidence="1">
    <location>
        <begin position="127"/>
        <end position="154"/>
    </location>
</feature>
<keyword evidence="2" id="KW-0812">Transmembrane</keyword>
<feature type="signal peptide" evidence="3">
    <location>
        <begin position="1"/>
        <end position="22"/>
    </location>
</feature>
<dbReference type="EMBL" id="JARJCW010000102">
    <property type="protein sequence ID" value="KAJ7194000.1"/>
    <property type="molecule type" value="Genomic_DNA"/>
</dbReference>
<evidence type="ECO:0000313" key="5">
    <source>
        <dbReference type="Proteomes" id="UP001219525"/>
    </source>
</evidence>
<evidence type="ECO:0000256" key="1">
    <source>
        <dbReference type="SAM" id="Coils"/>
    </source>
</evidence>
<keyword evidence="1" id="KW-0175">Coiled coil</keyword>
<organism evidence="4 5">
    <name type="scientific">Mycena pura</name>
    <dbReference type="NCBI Taxonomy" id="153505"/>
    <lineage>
        <taxon>Eukaryota</taxon>
        <taxon>Fungi</taxon>
        <taxon>Dikarya</taxon>
        <taxon>Basidiomycota</taxon>
        <taxon>Agaricomycotina</taxon>
        <taxon>Agaricomycetes</taxon>
        <taxon>Agaricomycetidae</taxon>
        <taxon>Agaricales</taxon>
        <taxon>Marasmiineae</taxon>
        <taxon>Mycenaceae</taxon>
        <taxon>Mycena</taxon>
    </lineage>
</organism>
<feature type="transmembrane region" description="Helical" evidence="2">
    <location>
        <begin position="79"/>
        <end position="105"/>
    </location>
</feature>
<gene>
    <name evidence="4" type="ORF">GGX14DRAFT_586985</name>
</gene>
<evidence type="ECO:0000256" key="2">
    <source>
        <dbReference type="SAM" id="Phobius"/>
    </source>
</evidence>
<name>A0AAD6XZL8_9AGAR</name>
<sequence length="186" mass="19363">MQSKLHFSVFFVLFAFVSAVAAQNNVTTGIPAFTTADGGTAIAEASSEAAPSSEATPSFSVPYADSSTGPSGLRMSTGAIVATAVTATLGTALLLGGLAVVLVLARRRRLRRGRTNAGDIPDACAAAIRAEQRYLALEDELHALRAEIARLAVQPALLYAHEKDAEAMFGAKDKKALKDGPPTYVD</sequence>
<dbReference type="Proteomes" id="UP001219525">
    <property type="component" value="Unassembled WGS sequence"/>
</dbReference>
<evidence type="ECO:0000256" key="3">
    <source>
        <dbReference type="SAM" id="SignalP"/>
    </source>
</evidence>
<keyword evidence="5" id="KW-1185">Reference proteome</keyword>
<proteinExistence type="predicted"/>
<dbReference type="AlphaFoldDB" id="A0AAD6XZL8"/>
<feature type="chain" id="PRO_5042226843" description="Transmembrane protein" evidence="3">
    <location>
        <begin position="23"/>
        <end position="186"/>
    </location>
</feature>
<protein>
    <recommendedName>
        <fullName evidence="6">Transmembrane protein</fullName>
    </recommendedName>
</protein>
<comment type="caution">
    <text evidence="4">The sequence shown here is derived from an EMBL/GenBank/DDBJ whole genome shotgun (WGS) entry which is preliminary data.</text>
</comment>